<dbReference type="EMBL" id="DXAQ01000090">
    <property type="protein sequence ID" value="HIZ89446.1"/>
    <property type="molecule type" value="Genomic_DNA"/>
</dbReference>
<protein>
    <recommendedName>
        <fullName evidence="4">DUF4282 domain-containing protein</fullName>
    </recommendedName>
</protein>
<accession>A0A9D2GUG8</accession>
<comment type="caution">
    <text evidence="2">The sequence shown here is derived from an EMBL/GenBank/DDBJ whole genome shotgun (WGS) entry which is preliminary data.</text>
</comment>
<evidence type="ECO:0000313" key="3">
    <source>
        <dbReference type="Proteomes" id="UP000824176"/>
    </source>
</evidence>
<evidence type="ECO:0000256" key="1">
    <source>
        <dbReference type="SAM" id="Phobius"/>
    </source>
</evidence>
<sequence length="98" mass="11316">MKNIIFLNKFYAPKIITVLFWVQVVTYILSGLYFLLSTTFIEDKIAGSILLLFGAIFARIISEFMAVPFRIYEKVCKIYDKMAADEEKFQAAENKTAE</sequence>
<keyword evidence="1" id="KW-0472">Membrane</keyword>
<feature type="transmembrane region" description="Helical" evidence="1">
    <location>
        <begin position="12"/>
        <end position="36"/>
    </location>
</feature>
<reference evidence="2" key="1">
    <citation type="journal article" date="2021" name="PeerJ">
        <title>Extensive microbial diversity within the chicken gut microbiome revealed by metagenomics and culture.</title>
        <authorList>
            <person name="Gilroy R."/>
            <person name="Ravi A."/>
            <person name="Getino M."/>
            <person name="Pursley I."/>
            <person name="Horton D.L."/>
            <person name="Alikhan N.F."/>
            <person name="Baker D."/>
            <person name="Gharbi K."/>
            <person name="Hall N."/>
            <person name="Watson M."/>
            <person name="Adriaenssens E.M."/>
            <person name="Foster-Nyarko E."/>
            <person name="Jarju S."/>
            <person name="Secka A."/>
            <person name="Antonio M."/>
            <person name="Oren A."/>
            <person name="Chaudhuri R.R."/>
            <person name="La Ragione R."/>
            <person name="Hildebrand F."/>
            <person name="Pallen M.J."/>
        </authorList>
    </citation>
    <scope>NUCLEOTIDE SEQUENCE</scope>
    <source>
        <strain evidence="2">ChiW4-1371</strain>
    </source>
</reference>
<evidence type="ECO:0000313" key="2">
    <source>
        <dbReference type="EMBL" id="HIZ89446.1"/>
    </source>
</evidence>
<organism evidence="2 3">
    <name type="scientific">Candidatus Mucispirillum faecigallinarum</name>
    <dbReference type="NCBI Taxonomy" id="2838699"/>
    <lineage>
        <taxon>Bacteria</taxon>
        <taxon>Pseudomonadati</taxon>
        <taxon>Deferribacterota</taxon>
        <taxon>Deferribacteres</taxon>
        <taxon>Deferribacterales</taxon>
        <taxon>Mucispirillaceae</taxon>
        <taxon>Mucispirillum</taxon>
    </lineage>
</organism>
<feature type="transmembrane region" description="Helical" evidence="1">
    <location>
        <begin position="48"/>
        <end position="72"/>
    </location>
</feature>
<gene>
    <name evidence="2" type="ORF">H9804_05840</name>
</gene>
<dbReference type="Proteomes" id="UP000824176">
    <property type="component" value="Unassembled WGS sequence"/>
</dbReference>
<dbReference type="AlphaFoldDB" id="A0A9D2GUG8"/>
<keyword evidence="1" id="KW-0812">Transmembrane</keyword>
<name>A0A9D2GUG8_9BACT</name>
<proteinExistence type="predicted"/>
<evidence type="ECO:0008006" key="4">
    <source>
        <dbReference type="Google" id="ProtNLM"/>
    </source>
</evidence>
<reference evidence="2" key="2">
    <citation type="submission" date="2021-04" db="EMBL/GenBank/DDBJ databases">
        <authorList>
            <person name="Gilroy R."/>
        </authorList>
    </citation>
    <scope>NUCLEOTIDE SEQUENCE</scope>
    <source>
        <strain evidence="2">ChiW4-1371</strain>
    </source>
</reference>
<keyword evidence="1" id="KW-1133">Transmembrane helix</keyword>